<name>A0A5B8VVG0_9SPHI</name>
<evidence type="ECO:0000256" key="1">
    <source>
        <dbReference type="SAM" id="SignalP"/>
    </source>
</evidence>
<protein>
    <recommendedName>
        <fullName evidence="4">Carboxypeptidase-like regulatory domain-containing protein</fullName>
    </recommendedName>
</protein>
<dbReference type="AlphaFoldDB" id="A0A5B8VVG0"/>
<evidence type="ECO:0000313" key="2">
    <source>
        <dbReference type="EMBL" id="QEC75654.1"/>
    </source>
</evidence>
<evidence type="ECO:0008006" key="4">
    <source>
        <dbReference type="Google" id="ProtNLM"/>
    </source>
</evidence>
<evidence type="ECO:0000313" key="3">
    <source>
        <dbReference type="Proteomes" id="UP000321362"/>
    </source>
</evidence>
<feature type="signal peptide" evidence="1">
    <location>
        <begin position="1"/>
        <end position="18"/>
    </location>
</feature>
<dbReference type="RefSeq" id="WP_147052866.1">
    <property type="nucleotide sequence ID" value="NZ_CP042437.1"/>
</dbReference>
<sequence>MLKHLLLLLLGGVIPALAIGQTIQTGVVFENKTRVTLQGIRIENQATHKVFITDKGGSFTIAGKVGEVLVFSGSFYRADTVLLTDNKPMEIFLVPEHNMLKQVNVTATEAKHTGSFQSPDYHNQTVVYQPDEKYPQYYKGGVAIRLHYFKKDEKRKAKQAAFLKDQQQQDEIARVFNAENMAKYLPLKGKDMDDFLILYTPSTKNYFSAAFNLVSYLDTSYKAFLKIPADKRNTNLSTPPVSGKQ</sequence>
<keyword evidence="1" id="KW-0732">Signal</keyword>
<dbReference type="InterPro" id="IPR008969">
    <property type="entry name" value="CarboxyPept-like_regulatory"/>
</dbReference>
<dbReference type="KEGG" id="mgk:FSB76_06715"/>
<gene>
    <name evidence="2" type="ORF">FSB76_06715</name>
</gene>
<dbReference type="OrthoDB" id="1118857at2"/>
<accession>A0A5B8VVG0</accession>
<keyword evidence="3" id="KW-1185">Reference proteome</keyword>
<dbReference type="EMBL" id="CP042437">
    <property type="protein sequence ID" value="QEC75654.1"/>
    <property type="molecule type" value="Genomic_DNA"/>
</dbReference>
<feature type="chain" id="PRO_5023059390" description="Carboxypeptidase-like regulatory domain-containing protein" evidence="1">
    <location>
        <begin position="19"/>
        <end position="245"/>
    </location>
</feature>
<reference evidence="2 3" key="1">
    <citation type="journal article" date="2013" name="J. Microbiol.">
        <title>Mucilaginibacter ginsenosidivorax sp. nov., with ginsenoside converting activity isolated from sediment.</title>
        <authorList>
            <person name="Kim J.K."/>
            <person name="Choi T.E."/>
            <person name="Liu Q.M."/>
            <person name="Park H.Y."/>
            <person name="Yi T.H."/>
            <person name="Yoon M.H."/>
            <person name="Kim S.C."/>
            <person name="Im W.T."/>
        </authorList>
    </citation>
    <scope>NUCLEOTIDE SEQUENCE [LARGE SCALE GENOMIC DNA]</scope>
    <source>
        <strain evidence="2 3">KHI28</strain>
    </source>
</reference>
<dbReference type="SUPFAM" id="SSF49464">
    <property type="entry name" value="Carboxypeptidase regulatory domain-like"/>
    <property type="match status" value="1"/>
</dbReference>
<organism evidence="2 3">
    <name type="scientific">Mucilaginibacter ginsenosidivorax</name>
    <dbReference type="NCBI Taxonomy" id="862126"/>
    <lineage>
        <taxon>Bacteria</taxon>
        <taxon>Pseudomonadati</taxon>
        <taxon>Bacteroidota</taxon>
        <taxon>Sphingobacteriia</taxon>
        <taxon>Sphingobacteriales</taxon>
        <taxon>Sphingobacteriaceae</taxon>
        <taxon>Mucilaginibacter</taxon>
    </lineage>
</organism>
<proteinExistence type="predicted"/>
<dbReference type="Proteomes" id="UP000321362">
    <property type="component" value="Chromosome"/>
</dbReference>